<evidence type="ECO:0000256" key="1">
    <source>
        <dbReference type="ARBA" id="ARBA00004141"/>
    </source>
</evidence>
<dbReference type="GO" id="GO:0016020">
    <property type="term" value="C:membrane"/>
    <property type="evidence" value="ECO:0007669"/>
    <property type="project" value="UniProtKB-SubCell"/>
</dbReference>
<comment type="subcellular location">
    <subcellularLocation>
        <location evidence="1 6">Membrane</location>
        <topology evidence="1 6">Multi-pass membrane protein</topology>
    </subcellularLocation>
</comment>
<feature type="transmembrane region" description="Helical" evidence="6">
    <location>
        <begin position="89"/>
        <end position="113"/>
    </location>
</feature>
<comment type="caution">
    <text evidence="9">The sequence shown here is derived from an EMBL/GenBank/DDBJ whole genome shotgun (WGS) entry which is preliminary data.</text>
</comment>
<keyword evidence="4 6" id="KW-1133">Transmembrane helix</keyword>
<feature type="compositionally biased region" description="Basic and acidic residues" evidence="7">
    <location>
        <begin position="312"/>
        <end position="326"/>
    </location>
</feature>
<dbReference type="InterPro" id="IPR037185">
    <property type="entry name" value="EmrE-like"/>
</dbReference>
<dbReference type="InterPro" id="IPR030184">
    <property type="entry name" value="WAT1-related"/>
</dbReference>
<feature type="transmembrane region" description="Helical" evidence="6">
    <location>
        <begin position="284"/>
        <end position="303"/>
    </location>
</feature>
<evidence type="ECO:0000256" key="2">
    <source>
        <dbReference type="ARBA" id="ARBA00007635"/>
    </source>
</evidence>
<feature type="transmembrane region" description="Helical" evidence="6">
    <location>
        <begin position="208"/>
        <end position="229"/>
    </location>
</feature>
<feature type="compositionally biased region" description="Polar residues" evidence="7">
    <location>
        <begin position="335"/>
        <end position="348"/>
    </location>
</feature>
<evidence type="ECO:0000256" key="3">
    <source>
        <dbReference type="ARBA" id="ARBA00022692"/>
    </source>
</evidence>
<protein>
    <recommendedName>
        <fullName evidence="6">WAT1-related protein</fullName>
    </recommendedName>
</protein>
<feature type="domain" description="EamA" evidence="8">
    <location>
        <begin position="3"/>
        <end position="142"/>
    </location>
</feature>
<evidence type="ECO:0000313" key="10">
    <source>
        <dbReference type="Proteomes" id="UP000823388"/>
    </source>
</evidence>
<evidence type="ECO:0000256" key="5">
    <source>
        <dbReference type="ARBA" id="ARBA00023136"/>
    </source>
</evidence>
<gene>
    <name evidence="9" type="ORF">PVAP13_9KG078400</name>
</gene>
<evidence type="ECO:0000256" key="6">
    <source>
        <dbReference type="RuleBase" id="RU363077"/>
    </source>
</evidence>
<keyword evidence="3 6" id="KW-0812">Transmembrane</keyword>
<accession>A0A8T0NKE7</accession>
<dbReference type="GO" id="GO:0022857">
    <property type="term" value="F:transmembrane transporter activity"/>
    <property type="evidence" value="ECO:0007669"/>
    <property type="project" value="InterPro"/>
</dbReference>
<evidence type="ECO:0000259" key="8">
    <source>
        <dbReference type="Pfam" id="PF00892"/>
    </source>
</evidence>
<feature type="transmembrane region" description="Helical" evidence="6">
    <location>
        <begin position="257"/>
        <end position="277"/>
    </location>
</feature>
<dbReference type="SUPFAM" id="SSF103481">
    <property type="entry name" value="Multidrug resistance efflux transporter EmrE"/>
    <property type="match status" value="2"/>
</dbReference>
<dbReference type="AlphaFoldDB" id="A0A8T0NKE7"/>
<keyword evidence="5 6" id="KW-0472">Membrane</keyword>
<name>A0A8T0NKE7_PANVG</name>
<keyword evidence="10" id="KW-1185">Reference proteome</keyword>
<evidence type="ECO:0000313" key="9">
    <source>
        <dbReference type="EMBL" id="KAG2547314.1"/>
    </source>
</evidence>
<dbReference type="InterPro" id="IPR000620">
    <property type="entry name" value="EamA_dom"/>
</dbReference>
<dbReference type="EMBL" id="CM029053">
    <property type="protein sequence ID" value="KAG2547314.1"/>
    <property type="molecule type" value="Genomic_DNA"/>
</dbReference>
<comment type="similarity">
    <text evidence="2 6">Belongs to the drug/metabolite transporter (DMT) superfamily. Plant drug/metabolite exporter (P-DME) (TC 2.A.7.4) family.</text>
</comment>
<dbReference type="PANTHER" id="PTHR31218">
    <property type="entry name" value="WAT1-RELATED PROTEIN"/>
    <property type="match status" value="1"/>
</dbReference>
<dbReference type="Pfam" id="PF00892">
    <property type="entry name" value="EamA"/>
    <property type="match status" value="1"/>
</dbReference>
<evidence type="ECO:0000256" key="4">
    <source>
        <dbReference type="ARBA" id="ARBA00022989"/>
    </source>
</evidence>
<sequence>MKPYCVAVAIQLIYTGMFVVSKAAFDQGMNTYVFIFYRQAAGSLLLLPIALLRRKNARSVSPRVLFNLFFCALIGITLGVNLYHVSLRFTSATVASAADSSMPAVTFFLAVLLRMEDVNLRSRSGIAKLAGVALCLAGVFAIAFYAGPAISPVNHHRAFASHNSPGSKAAVPRGVWIRWTFLMVVANICWALWIVLQAAVLKEYPDKMVVTVAQCLFSTAQCLVVAVVAERDFSKWKLRLDVGSLAVLYSAKMRGPMFFAAWTPLCFVFTIFCSSFFLGETVHLGSIVGGILLVGSLYTMLWGKIKESKTCDVRDDTEKDGREKSAENCPEEQEQTATEVRESSSIGASASRVEEL</sequence>
<feature type="transmembrane region" description="Helical" evidence="6">
    <location>
        <begin position="176"/>
        <end position="196"/>
    </location>
</feature>
<feature type="region of interest" description="Disordered" evidence="7">
    <location>
        <begin position="312"/>
        <end position="356"/>
    </location>
</feature>
<proteinExistence type="inferred from homology"/>
<dbReference type="Proteomes" id="UP000823388">
    <property type="component" value="Chromosome 9K"/>
</dbReference>
<organism evidence="9 10">
    <name type="scientific">Panicum virgatum</name>
    <name type="common">Blackwell switchgrass</name>
    <dbReference type="NCBI Taxonomy" id="38727"/>
    <lineage>
        <taxon>Eukaryota</taxon>
        <taxon>Viridiplantae</taxon>
        <taxon>Streptophyta</taxon>
        <taxon>Embryophyta</taxon>
        <taxon>Tracheophyta</taxon>
        <taxon>Spermatophyta</taxon>
        <taxon>Magnoliopsida</taxon>
        <taxon>Liliopsida</taxon>
        <taxon>Poales</taxon>
        <taxon>Poaceae</taxon>
        <taxon>PACMAD clade</taxon>
        <taxon>Panicoideae</taxon>
        <taxon>Panicodae</taxon>
        <taxon>Paniceae</taxon>
        <taxon>Panicinae</taxon>
        <taxon>Panicum</taxon>
        <taxon>Panicum sect. Hiantes</taxon>
    </lineage>
</organism>
<feature type="transmembrane region" description="Helical" evidence="6">
    <location>
        <begin position="125"/>
        <end position="146"/>
    </location>
</feature>
<feature type="transmembrane region" description="Helical" evidence="6">
    <location>
        <begin position="33"/>
        <end position="52"/>
    </location>
</feature>
<evidence type="ECO:0000256" key="7">
    <source>
        <dbReference type="SAM" id="MobiDB-lite"/>
    </source>
</evidence>
<reference evidence="9" key="1">
    <citation type="submission" date="2020-05" db="EMBL/GenBank/DDBJ databases">
        <title>WGS assembly of Panicum virgatum.</title>
        <authorList>
            <person name="Lovell J.T."/>
            <person name="Jenkins J."/>
            <person name="Shu S."/>
            <person name="Juenger T.E."/>
            <person name="Schmutz J."/>
        </authorList>
    </citation>
    <scope>NUCLEOTIDE SEQUENCE</scope>
    <source>
        <strain evidence="9">AP13</strain>
    </source>
</reference>
<feature type="transmembrane region" description="Helical" evidence="6">
    <location>
        <begin position="64"/>
        <end position="83"/>
    </location>
</feature>